<comment type="caution">
    <text evidence="3">The sequence shown here is derived from an EMBL/GenBank/DDBJ whole genome shotgun (WGS) entry which is preliminary data.</text>
</comment>
<sequence length="384" mass="39470">MNLDDQLHGDLRAVAFPADLVPPARLADTVLRMARRRRRTRVVVLGAAVAVTAALVVPAVLNGERAAAPAGTGATPTVTPTAVQQTAQDPPVPASAGGAPLATPGGGPQAIHVYTEGERSFLLDPGTGRYVSMPFAVVLSPDLTRAAVNDNGRVGIADRAALTRDATAVQWLDVPPGNGPSWSPDGTALLWTSITKDPKLQFTAHRIDVATRHVTNTTIPMPILGATVGWAADSRRYLALLIGPEANDSTEPGALQYLDPDGTLGARIAERGGMVDGAAAYSPSRRYVFADASGITSAQPLPSPVLDTASGQVVALVPARTKPVGWYDDTTLVRLTPGNAALELVAVGSAAVSRGIPLTNAGQVTSLQLGSSSGLTGTAARLGF</sequence>
<evidence type="ECO:0000313" key="3">
    <source>
        <dbReference type="EMBL" id="MFC4997739.1"/>
    </source>
</evidence>
<proteinExistence type="predicted"/>
<dbReference type="EMBL" id="JBHSIU010000010">
    <property type="protein sequence ID" value="MFC4997739.1"/>
    <property type="molecule type" value="Genomic_DNA"/>
</dbReference>
<organism evidence="3 4">
    <name type="scientific">Dactylosporangium cerinum</name>
    <dbReference type="NCBI Taxonomy" id="1434730"/>
    <lineage>
        <taxon>Bacteria</taxon>
        <taxon>Bacillati</taxon>
        <taxon>Actinomycetota</taxon>
        <taxon>Actinomycetes</taxon>
        <taxon>Micromonosporales</taxon>
        <taxon>Micromonosporaceae</taxon>
        <taxon>Dactylosporangium</taxon>
    </lineage>
</organism>
<protein>
    <recommendedName>
        <fullName evidence="5">WD40 repeat protein</fullName>
    </recommendedName>
</protein>
<feature type="transmembrane region" description="Helical" evidence="2">
    <location>
        <begin position="42"/>
        <end position="61"/>
    </location>
</feature>
<evidence type="ECO:0000313" key="4">
    <source>
        <dbReference type="Proteomes" id="UP001595912"/>
    </source>
</evidence>
<dbReference type="InterPro" id="IPR011042">
    <property type="entry name" value="6-blade_b-propeller_TolB-like"/>
</dbReference>
<keyword evidence="2" id="KW-0472">Membrane</keyword>
<dbReference type="RefSeq" id="WP_380113972.1">
    <property type="nucleotide sequence ID" value="NZ_JBHSIU010000010.1"/>
</dbReference>
<dbReference type="Proteomes" id="UP001595912">
    <property type="component" value="Unassembled WGS sequence"/>
</dbReference>
<keyword evidence="2" id="KW-0812">Transmembrane</keyword>
<accession>A0ABV9VNS4</accession>
<evidence type="ECO:0000256" key="2">
    <source>
        <dbReference type="SAM" id="Phobius"/>
    </source>
</evidence>
<dbReference type="Gene3D" id="2.120.10.30">
    <property type="entry name" value="TolB, C-terminal domain"/>
    <property type="match status" value="1"/>
</dbReference>
<evidence type="ECO:0008006" key="5">
    <source>
        <dbReference type="Google" id="ProtNLM"/>
    </source>
</evidence>
<feature type="compositionally biased region" description="Low complexity" evidence="1">
    <location>
        <begin position="67"/>
        <end position="103"/>
    </location>
</feature>
<gene>
    <name evidence="3" type="ORF">ACFPIJ_07860</name>
</gene>
<name>A0ABV9VNS4_9ACTN</name>
<reference evidence="4" key="1">
    <citation type="journal article" date="2019" name="Int. J. Syst. Evol. Microbiol.">
        <title>The Global Catalogue of Microorganisms (GCM) 10K type strain sequencing project: providing services to taxonomists for standard genome sequencing and annotation.</title>
        <authorList>
            <consortium name="The Broad Institute Genomics Platform"/>
            <consortium name="The Broad Institute Genome Sequencing Center for Infectious Disease"/>
            <person name="Wu L."/>
            <person name="Ma J."/>
        </authorList>
    </citation>
    <scope>NUCLEOTIDE SEQUENCE [LARGE SCALE GENOMIC DNA]</scope>
    <source>
        <strain evidence="4">CGMCC 4.7152</strain>
    </source>
</reference>
<keyword evidence="4" id="KW-1185">Reference proteome</keyword>
<dbReference type="SUPFAM" id="SSF82171">
    <property type="entry name" value="DPP6 N-terminal domain-like"/>
    <property type="match status" value="1"/>
</dbReference>
<keyword evidence="2" id="KW-1133">Transmembrane helix</keyword>
<evidence type="ECO:0000256" key="1">
    <source>
        <dbReference type="SAM" id="MobiDB-lite"/>
    </source>
</evidence>
<feature type="region of interest" description="Disordered" evidence="1">
    <location>
        <begin position="67"/>
        <end position="109"/>
    </location>
</feature>